<feature type="compositionally biased region" description="Basic residues" evidence="1">
    <location>
        <begin position="105"/>
        <end position="115"/>
    </location>
</feature>
<organism evidence="2 3">
    <name type="scientific">Liquidambar formosana</name>
    <name type="common">Formosan gum</name>
    <dbReference type="NCBI Taxonomy" id="63359"/>
    <lineage>
        <taxon>Eukaryota</taxon>
        <taxon>Viridiplantae</taxon>
        <taxon>Streptophyta</taxon>
        <taxon>Embryophyta</taxon>
        <taxon>Tracheophyta</taxon>
        <taxon>Spermatophyta</taxon>
        <taxon>Magnoliopsida</taxon>
        <taxon>eudicotyledons</taxon>
        <taxon>Gunneridae</taxon>
        <taxon>Pentapetalae</taxon>
        <taxon>Saxifragales</taxon>
        <taxon>Altingiaceae</taxon>
        <taxon>Liquidambar</taxon>
    </lineage>
</organism>
<feature type="region of interest" description="Disordered" evidence="1">
    <location>
        <begin position="98"/>
        <end position="130"/>
    </location>
</feature>
<dbReference type="Proteomes" id="UP001415857">
    <property type="component" value="Unassembled WGS sequence"/>
</dbReference>
<evidence type="ECO:0000256" key="1">
    <source>
        <dbReference type="SAM" id="MobiDB-lite"/>
    </source>
</evidence>
<evidence type="ECO:0000313" key="2">
    <source>
        <dbReference type="EMBL" id="KAK9272881.1"/>
    </source>
</evidence>
<dbReference type="EMBL" id="JBBPBK010000013">
    <property type="protein sequence ID" value="KAK9272881.1"/>
    <property type="molecule type" value="Genomic_DNA"/>
</dbReference>
<proteinExistence type="predicted"/>
<feature type="compositionally biased region" description="Basic and acidic residues" evidence="1">
    <location>
        <begin position="175"/>
        <end position="185"/>
    </location>
</feature>
<evidence type="ECO:0000313" key="3">
    <source>
        <dbReference type="Proteomes" id="UP001415857"/>
    </source>
</evidence>
<keyword evidence="3" id="KW-1185">Reference proteome</keyword>
<gene>
    <name evidence="2" type="ORF">L1049_003260</name>
</gene>
<protein>
    <submittedName>
        <fullName evidence="2">Uncharacterized protein</fullName>
    </submittedName>
</protein>
<dbReference type="AlphaFoldDB" id="A0AAP0R9J2"/>
<comment type="caution">
    <text evidence="2">The sequence shown here is derived from an EMBL/GenBank/DDBJ whole genome shotgun (WGS) entry which is preliminary data.</text>
</comment>
<reference evidence="2 3" key="1">
    <citation type="journal article" date="2024" name="Plant J.">
        <title>Genome sequences and population genomics reveal climatic adaptation and genomic divergence between two closely related sweetgum species.</title>
        <authorList>
            <person name="Xu W.Q."/>
            <person name="Ren C.Q."/>
            <person name="Zhang X.Y."/>
            <person name="Comes H.P."/>
            <person name="Liu X.H."/>
            <person name="Li Y.G."/>
            <person name="Kettle C.J."/>
            <person name="Jalonen R."/>
            <person name="Gaisberger H."/>
            <person name="Ma Y.Z."/>
            <person name="Qiu Y.X."/>
        </authorList>
    </citation>
    <scope>NUCLEOTIDE SEQUENCE [LARGE SCALE GENOMIC DNA]</scope>
    <source>
        <strain evidence="2">Hangzhou</strain>
    </source>
</reference>
<name>A0AAP0R9J2_LIQFO</name>
<accession>A0AAP0R9J2</accession>
<sequence>MIFPIRPFPPLSIPNQKAQNYREYRKCKQRNQNVDWDDTRKCTGRPDVLLDSGVDKISSSYDENLHQDPLVDETGMQKNLSGVPVNISEEIMVPTKSSLTLGTQRNRRRKSHSHGQVKQVGPCSGGNGRKTLRQLHTEEDDEERFQADLKKAVCQSLDTFQARKSVPLKAVQRMAEKMSPEKEDFGVLSSRCHSKRQ</sequence>
<feature type="region of interest" description="Disordered" evidence="1">
    <location>
        <begin position="175"/>
        <end position="197"/>
    </location>
</feature>